<dbReference type="PANTHER" id="PTHR21007:SF5">
    <property type="entry name" value="LIVER-EXPRESSED ANTIMICROBIAL PEPTIDE 2"/>
    <property type="match status" value="1"/>
</dbReference>
<organism evidence="2 3">
    <name type="scientific">Myripristis murdjan</name>
    <name type="common">pinecone soldierfish</name>
    <dbReference type="NCBI Taxonomy" id="586833"/>
    <lineage>
        <taxon>Eukaryota</taxon>
        <taxon>Metazoa</taxon>
        <taxon>Chordata</taxon>
        <taxon>Craniata</taxon>
        <taxon>Vertebrata</taxon>
        <taxon>Euteleostomi</taxon>
        <taxon>Actinopterygii</taxon>
        <taxon>Neopterygii</taxon>
        <taxon>Teleostei</taxon>
        <taxon>Neoteleostei</taxon>
        <taxon>Acanthomorphata</taxon>
        <taxon>Holocentriformes</taxon>
        <taxon>Holocentridae</taxon>
        <taxon>Myripristis</taxon>
    </lineage>
</organism>
<evidence type="ECO:0000313" key="3">
    <source>
        <dbReference type="Proteomes" id="UP000472263"/>
    </source>
</evidence>
<proteinExistence type="predicted"/>
<evidence type="ECO:0000313" key="2">
    <source>
        <dbReference type="Ensembl" id="ENSMMDP00005022807.1"/>
    </source>
</evidence>
<dbReference type="GeneTree" id="ENSGT00510000050937"/>
<dbReference type="Pfam" id="PF07359">
    <property type="entry name" value="LEAP-2"/>
    <property type="match status" value="1"/>
</dbReference>
<keyword evidence="3" id="KW-1185">Reference proteome</keyword>
<protein>
    <submittedName>
        <fullName evidence="2">Liver-expressed antimicrobial peptide 2</fullName>
    </submittedName>
</protein>
<dbReference type="GO" id="GO:0042742">
    <property type="term" value="P:defense response to bacterium"/>
    <property type="evidence" value="ECO:0007669"/>
    <property type="project" value="InterPro"/>
</dbReference>
<feature type="chain" id="PRO_5025556354" evidence="1">
    <location>
        <begin position="30"/>
        <end position="100"/>
    </location>
</feature>
<dbReference type="AlphaFoldDB" id="A0A667Y5A9"/>
<dbReference type="Ensembl" id="ENSMMDT00005023308.1">
    <property type="protein sequence ID" value="ENSMMDP00005022807.1"/>
    <property type="gene ID" value="ENSMMDG00005011061.1"/>
</dbReference>
<dbReference type="PANTHER" id="PTHR21007">
    <property type="entry name" value="LIVER EXPRESSED ANTIMICROBIAL PEPTIDE 2"/>
    <property type="match status" value="1"/>
</dbReference>
<dbReference type="InParanoid" id="A0A667Y5A9"/>
<dbReference type="Gene3D" id="4.10.40.50">
    <property type="match status" value="1"/>
</dbReference>
<reference evidence="2" key="2">
    <citation type="submission" date="2025-08" db="UniProtKB">
        <authorList>
            <consortium name="Ensembl"/>
        </authorList>
    </citation>
    <scope>IDENTIFICATION</scope>
</reference>
<sequence length="100" mass="10904">MQDKGFVSKRKAAAALCLVLLVLAQQVCAGPVAPLDQVQSDSERPVDSLGARAAQAPRRTARMTPLWRLMNSKPFGAYCQYNYECSTGLCREISPKLTST</sequence>
<dbReference type="InterPro" id="IPR009955">
    <property type="entry name" value="LEAP-2"/>
</dbReference>
<evidence type="ECO:0000256" key="1">
    <source>
        <dbReference type="SAM" id="SignalP"/>
    </source>
</evidence>
<feature type="signal peptide" evidence="1">
    <location>
        <begin position="1"/>
        <end position="29"/>
    </location>
</feature>
<name>A0A667Y5A9_9TELE</name>
<dbReference type="FunCoup" id="A0A667Y5A9">
    <property type="interactions" value="992"/>
</dbReference>
<dbReference type="Proteomes" id="UP000472263">
    <property type="component" value="Chromosome 18"/>
</dbReference>
<dbReference type="GO" id="GO:0061844">
    <property type="term" value="P:antimicrobial humoral immune response mediated by antimicrobial peptide"/>
    <property type="evidence" value="ECO:0007669"/>
    <property type="project" value="TreeGrafter"/>
</dbReference>
<keyword evidence="1" id="KW-0732">Signal</keyword>
<reference evidence="2" key="3">
    <citation type="submission" date="2025-09" db="UniProtKB">
        <authorList>
            <consortium name="Ensembl"/>
        </authorList>
    </citation>
    <scope>IDENTIFICATION</scope>
</reference>
<reference evidence="2" key="1">
    <citation type="submission" date="2019-06" db="EMBL/GenBank/DDBJ databases">
        <authorList>
            <consortium name="Wellcome Sanger Institute Data Sharing"/>
        </authorList>
    </citation>
    <scope>NUCLEOTIDE SEQUENCE [LARGE SCALE GENOMIC DNA]</scope>
</reference>
<accession>A0A667Y5A9</accession>